<feature type="repeat" description="1" evidence="7">
    <location>
        <begin position="22"/>
        <end position="98"/>
    </location>
</feature>
<reference evidence="8 9" key="1">
    <citation type="journal article" name="Nat. Commun.">
        <title>Undinarchaeota illuminate DPANN phylogeny and the impact of gene transfer on archaeal evolution.</title>
        <authorList>
            <person name="Dombrowski N."/>
            <person name="Williams T.A."/>
            <person name="Sun J."/>
            <person name="Woodcroft B.J."/>
            <person name="Lee J.H."/>
            <person name="Minh B.Q."/>
            <person name="Rinke C."/>
            <person name="Spang A."/>
        </authorList>
    </citation>
    <scope>NUCLEOTIDE SEQUENCE [LARGE SCALE GENOMIC DNA]</scope>
    <source>
        <strain evidence="8">MAG_bin1129</strain>
    </source>
</reference>
<sequence>MAKKAKPVSKKRKLIGKPKVRIENVVASASVDAEFDLDKIAATLPNAEYEPEQFPGLVLRLVDPKAAILVFSSGKMVCTGAKEPKIIKLAIEKTLKQIRTAGVKVRGPAKITIQNIVASSDLGVELNLDKISFSLENAEFEPEQFPGLVFRIAEPKVVFLLFRSGKIVCTGGKKPSDVDKGVARLIQELKKIKVV</sequence>
<evidence type="ECO:0000256" key="7">
    <source>
        <dbReference type="HAMAP-Rule" id="MF_00408"/>
    </source>
</evidence>
<dbReference type="HAMAP" id="MF_00408">
    <property type="entry name" value="TATA_bind_prot_arch"/>
    <property type="match status" value="1"/>
</dbReference>
<feature type="repeat" description="2" evidence="7">
    <location>
        <begin position="113"/>
        <end position="189"/>
    </location>
</feature>
<dbReference type="GO" id="GO:0006352">
    <property type="term" value="P:DNA-templated transcription initiation"/>
    <property type="evidence" value="ECO:0007669"/>
    <property type="project" value="InterPro"/>
</dbReference>
<keyword evidence="3 7" id="KW-0805">Transcription regulation</keyword>
<protein>
    <recommendedName>
        <fullName evidence="7">TATA-box-binding protein</fullName>
    </recommendedName>
    <alternativeName>
        <fullName evidence="7">Box A-binding protein</fullName>
        <shortName evidence="7">BAP</shortName>
    </alternativeName>
    <alternativeName>
        <fullName evidence="7">TATA sequence-binding protein</fullName>
        <shortName evidence="7">TBP</shortName>
    </alternativeName>
    <alternativeName>
        <fullName evidence="7">TATA-box factor</fullName>
    </alternativeName>
</protein>
<dbReference type="GO" id="GO:0003700">
    <property type="term" value="F:DNA-binding transcription factor activity"/>
    <property type="evidence" value="ECO:0007669"/>
    <property type="project" value="UniProtKB-UniRule"/>
</dbReference>
<organism evidence="8 9">
    <name type="scientific">Candidatus Naiadarchaeum limnaeum</name>
    <dbReference type="NCBI Taxonomy" id="2756139"/>
    <lineage>
        <taxon>Archaea</taxon>
        <taxon>Candidatus Undinarchaeota</taxon>
        <taxon>Candidatus Undinarchaeia</taxon>
        <taxon>Candidatus Naiadarchaeales</taxon>
        <taxon>Candidatus Naiadarchaeaceae</taxon>
        <taxon>Candidatus Naiadarchaeum</taxon>
    </lineage>
</organism>
<dbReference type="AlphaFoldDB" id="A0A832X5R9"/>
<keyword evidence="2 7" id="KW-0677">Repeat</keyword>
<comment type="function">
    <text evidence="6 7">General factor that plays a role in the activation of archaeal genes transcribed by RNA polymerase. Binds specifically to the TATA box promoter element which lies close to the position of transcription initiation.</text>
</comment>
<comment type="similarity">
    <text evidence="1 7">Belongs to the TBP family.</text>
</comment>
<dbReference type="SUPFAM" id="SSF55945">
    <property type="entry name" value="TATA-box binding protein-like"/>
    <property type="match status" value="2"/>
</dbReference>
<evidence type="ECO:0000256" key="5">
    <source>
        <dbReference type="ARBA" id="ARBA00023163"/>
    </source>
</evidence>
<dbReference type="InterPro" id="IPR033711">
    <property type="entry name" value="TBP_archaea"/>
</dbReference>
<evidence type="ECO:0000256" key="4">
    <source>
        <dbReference type="ARBA" id="ARBA00023125"/>
    </source>
</evidence>
<evidence type="ECO:0000313" key="9">
    <source>
        <dbReference type="Proteomes" id="UP000646946"/>
    </source>
</evidence>
<evidence type="ECO:0000256" key="1">
    <source>
        <dbReference type="ARBA" id="ARBA00005560"/>
    </source>
</evidence>
<dbReference type="CDD" id="cd04518">
    <property type="entry name" value="TBP_archaea"/>
    <property type="match status" value="1"/>
</dbReference>
<keyword evidence="9" id="KW-1185">Reference proteome</keyword>
<dbReference type="InterPro" id="IPR000814">
    <property type="entry name" value="TBP"/>
</dbReference>
<evidence type="ECO:0000313" key="8">
    <source>
        <dbReference type="EMBL" id="HIK00080.1"/>
    </source>
</evidence>
<dbReference type="PANTHER" id="PTHR10126">
    <property type="entry name" value="TATA-BOX BINDING PROTEIN"/>
    <property type="match status" value="1"/>
</dbReference>
<dbReference type="Proteomes" id="UP000646946">
    <property type="component" value="Unassembled WGS sequence"/>
</dbReference>
<dbReference type="EMBL" id="DVAB01000008">
    <property type="protein sequence ID" value="HIK00080.1"/>
    <property type="molecule type" value="Genomic_DNA"/>
</dbReference>
<keyword evidence="4 7" id="KW-0238">DNA-binding</keyword>
<evidence type="ECO:0000256" key="2">
    <source>
        <dbReference type="ARBA" id="ARBA00022737"/>
    </source>
</evidence>
<proteinExistence type="inferred from homology"/>
<accession>A0A832X5R9</accession>
<evidence type="ECO:0000256" key="6">
    <source>
        <dbReference type="ARBA" id="ARBA00025680"/>
    </source>
</evidence>
<dbReference type="InterPro" id="IPR012295">
    <property type="entry name" value="TBP_dom_sf"/>
</dbReference>
<dbReference type="Gene3D" id="3.30.310.10">
    <property type="entry name" value="TATA-Binding Protein"/>
    <property type="match status" value="2"/>
</dbReference>
<name>A0A832X5R9_9ARCH</name>
<keyword evidence="5 7" id="KW-0804">Transcription</keyword>
<dbReference type="PRINTS" id="PR00686">
    <property type="entry name" value="TIFACTORIID"/>
</dbReference>
<dbReference type="Pfam" id="PF00352">
    <property type="entry name" value="TBP"/>
    <property type="match status" value="2"/>
</dbReference>
<evidence type="ECO:0000256" key="3">
    <source>
        <dbReference type="ARBA" id="ARBA00023015"/>
    </source>
</evidence>
<dbReference type="FunFam" id="3.30.310.10:FF:000007">
    <property type="entry name" value="TATA-box-binding protein"/>
    <property type="match status" value="2"/>
</dbReference>
<gene>
    <name evidence="7" type="primary">tbp</name>
    <name evidence="8" type="ORF">H1016_00890</name>
</gene>
<dbReference type="GO" id="GO:0003677">
    <property type="term" value="F:DNA binding"/>
    <property type="evidence" value="ECO:0007669"/>
    <property type="project" value="UniProtKB-KW"/>
</dbReference>
<comment type="caution">
    <text evidence="8">The sequence shown here is derived from an EMBL/GenBank/DDBJ whole genome shotgun (WGS) entry which is preliminary data.</text>
</comment>